<dbReference type="Gene3D" id="3.30.540.10">
    <property type="entry name" value="Fructose-1,6-Bisphosphatase, subunit A, domain 1"/>
    <property type="match status" value="1"/>
</dbReference>
<dbReference type="PANTHER" id="PTHR30447:SF0">
    <property type="entry name" value="FRUCTOSE-1,6-BISPHOSPHATASE 1 CLASS 2-RELATED"/>
    <property type="match status" value="1"/>
</dbReference>
<feature type="binding site" evidence="8">
    <location>
        <position position="132"/>
    </location>
    <ligand>
        <name>Mn(2+)</name>
        <dbReference type="ChEBI" id="CHEBI:29035"/>
        <label>2</label>
    </ligand>
</feature>
<evidence type="ECO:0000256" key="9">
    <source>
        <dbReference type="PIRSR" id="PIRSR004532-2"/>
    </source>
</evidence>
<accession>A0A370QE93</accession>
<keyword evidence="5 8" id="KW-0464">Manganese</keyword>
<dbReference type="InterPro" id="IPR004464">
    <property type="entry name" value="FBPase_class-2/SBPase"/>
</dbReference>
<evidence type="ECO:0000256" key="5">
    <source>
        <dbReference type="ARBA" id="ARBA00023211"/>
    </source>
</evidence>
<feature type="binding site" evidence="8">
    <location>
        <position position="101"/>
    </location>
    <ligand>
        <name>Mn(2+)</name>
        <dbReference type="ChEBI" id="CHEBI:29035"/>
        <label>1</label>
    </ligand>
</feature>
<evidence type="ECO:0000256" key="6">
    <source>
        <dbReference type="ARBA" id="ARBA00023277"/>
    </source>
</evidence>
<sequence length="380" mass="40914">MKPGLFLFLARHHSGPRSIFVRPFFPLVVESRPITFSILFHGFLMKRELAIEFSRVTEAAALAGYKWLGRGDKNAADGAAVNAMRIMLNQVNIAGEIVIGEGEIDEAPMLYIGEKVGSGSGDQVDIAVDPIEGTRMTAMGQANALAVMAVGDKGTFLRAPDMYMEKLVVGPQAKGVIDMNLPLAENLRNIAARLGKPLTELTVITLAKPRHDAMIGDMQTLGVKVFAIPDGDVAASILTCMPESEVDVMYGIGGAPEGVVSAAVIRALDGDMQGRLLPRHQVKGDTPANRAIGEQELARCAQMGIEAGKVLLLGDMARNDNVIFSATGITKGDLLDGIYRKGNIATTETLLIRGKSRTIRRIRSTHYLDRKDPQIGEIIL</sequence>
<dbReference type="SUPFAM" id="SSF56655">
    <property type="entry name" value="Carbohydrate phosphatase"/>
    <property type="match status" value="1"/>
</dbReference>
<evidence type="ECO:0000313" key="11">
    <source>
        <dbReference type="Proteomes" id="UP000254848"/>
    </source>
</evidence>
<evidence type="ECO:0000256" key="1">
    <source>
        <dbReference type="ARBA" id="ARBA00001273"/>
    </source>
</evidence>
<gene>
    <name evidence="10" type="ORF">C8D90_11170</name>
</gene>
<feature type="binding site" evidence="9">
    <location>
        <position position="254"/>
    </location>
    <ligand>
        <name>substrate</name>
    </ligand>
</feature>
<dbReference type="FunFam" id="3.40.190.90:FF:000001">
    <property type="entry name" value="Fructose-1,6-bisphosphatase"/>
    <property type="match status" value="1"/>
</dbReference>
<protein>
    <recommendedName>
        <fullName evidence="7">Fructose-1,6-bisphosphatase</fullName>
    </recommendedName>
</protein>
<comment type="cofactor">
    <cofactor evidence="8">
        <name>Mn(2+)</name>
        <dbReference type="ChEBI" id="CHEBI:29035"/>
    </cofactor>
</comment>
<feature type="binding site" evidence="8">
    <location>
        <position position="129"/>
    </location>
    <ligand>
        <name>Mn(2+)</name>
        <dbReference type="ChEBI" id="CHEBI:29035"/>
        <label>2</label>
    </ligand>
</feature>
<organism evidence="10 11">
    <name type="scientific">Enterobacillus tribolii</name>
    <dbReference type="NCBI Taxonomy" id="1487935"/>
    <lineage>
        <taxon>Bacteria</taxon>
        <taxon>Pseudomonadati</taxon>
        <taxon>Pseudomonadota</taxon>
        <taxon>Gammaproteobacteria</taxon>
        <taxon>Enterobacterales</taxon>
        <taxon>Hafniaceae</taxon>
        <taxon>Enterobacillus</taxon>
    </lineage>
</organism>
<dbReference type="EMBL" id="QRAP01000011">
    <property type="protein sequence ID" value="RDK86685.1"/>
    <property type="molecule type" value="Genomic_DNA"/>
</dbReference>
<dbReference type="GO" id="GO:0030388">
    <property type="term" value="P:fructose 1,6-bisphosphate metabolic process"/>
    <property type="evidence" value="ECO:0007669"/>
    <property type="project" value="TreeGrafter"/>
</dbReference>
<dbReference type="NCBIfam" id="TIGR00330">
    <property type="entry name" value="glpX"/>
    <property type="match status" value="1"/>
</dbReference>
<reference evidence="10 11" key="1">
    <citation type="submission" date="2018-07" db="EMBL/GenBank/DDBJ databases">
        <title>Genomic Encyclopedia of Type Strains, Phase IV (KMG-IV): sequencing the most valuable type-strain genomes for metagenomic binning, comparative biology and taxonomic classification.</title>
        <authorList>
            <person name="Goeker M."/>
        </authorList>
    </citation>
    <scope>NUCLEOTIDE SEQUENCE [LARGE SCALE GENOMIC DNA]</scope>
    <source>
        <strain evidence="10 11">DSM 103736</strain>
    </source>
</reference>
<evidence type="ECO:0000256" key="7">
    <source>
        <dbReference type="PIRNR" id="PIRNR004532"/>
    </source>
</evidence>
<comment type="caution">
    <text evidence="10">The sequence shown here is derived from an EMBL/GenBank/DDBJ whole genome shotgun (WGS) entry which is preliminary data.</text>
</comment>
<keyword evidence="11" id="KW-1185">Reference proteome</keyword>
<dbReference type="GO" id="GO:0030145">
    <property type="term" value="F:manganese ion binding"/>
    <property type="evidence" value="ECO:0007669"/>
    <property type="project" value="UniProtKB-ARBA"/>
</dbReference>
<evidence type="ECO:0000256" key="3">
    <source>
        <dbReference type="ARBA" id="ARBA00022723"/>
    </source>
</evidence>
<keyword evidence="3 8" id="KW-0479">Metal-binding</keyword>
<feature type="binding site" evidence="8">
    <location>
        <position position="257"/>
    </location>
    <ligand>
        <name>Mn(2+)</name>
        <dbReference type="ChEBI" id="CHEBI:29035"/>
        <label>2</label>
    </ligand>
</feature>
<keyword evidence="6 7" id="KW-0119">Carbohydrate metabolism</keyword>
<feature type="binding site" evidence="9">
    <location>
        <begin position="230"/>
        <end position="232"/>
    </location>
    <ligand>
        <name>substrate</name>
    </ligand>
</feature>
<proteinExistence type="inferred from homology"/>
<dbReference type="Pfam" id="PF03320">
    <property type="entry name" value="FBPase_glpX"/>
    <property type="match status" value="1"/>
</dbReference>
<dbReference type="GO" id="GO:0042132">
    <property type="term" value="F:fructose 1,6-bisphosphate 1-phosphatase activity"/>
    <property type="evidence" value="ECO:0007669"/>
    <property type="project" value="UniProtKB-EC"/>
</dbReference>
<feature type="binding site" evidence="9">
    <location>
        <begin position="208"/>
        <end position="210"/>
    </location>
    <ligand>
        <name>substrate</name>
    </ligand>
</feature>
<dbReference type="Proteomes" id="UP000254848">
    <property type="component" value="Unassembled WGS sequence"/>
</dbReference>
<dbReference type="GO" id="GO:0006094">
    <property type="term" value="P:gluconeogenesis"/>
    <property type="evidence" value="ECO:0007669"/>
    <property type="project" value="InterPro"/>
</dbReference>
<dbReference type="GO" id="GO:0005829">
    <property type="term" value="C:cytosol"/>
    <property type="evidence" value="ECO:0007669"/>
    <property type="project" value="TreeGrafter"/>
</dbReference>
<feature type="binding site" evidence="9">
    <location>
        <begin position="132"/>
        <end position="134"/>
    </location>
    <ligand>
        <name>substrate</name>
    </ligand>
</feature>
<keyword evidence="4" id="KW-0378">Hydrolase</keyword>
<comment type="catalytic activity">
    <reaction evidence="1">
        <text>beta-D-fructose 1,6-bisphosphate + H2O = beta-D-fructose 6-phosphate + phosphate</text>
        <dbReference type="Rhea" id="RHEA:11064"/>
        <dbReference type="ChEBI" id="CHEBI:15377"/>
        <dbReference type="ChEBI" id="CHEBI:32966"/>
        <dbReference type="ChEBI" id="CHEBI:43474"/>
        <dbReference type="ChEBI" id="CHEBI:57634"/>
        <dbReference type="EC" id="3.1.3.11"/>
    </reaction>
</comment>
<dbReference type="PIRSF" id="PIRSF004532">
    <property type="entry name" value="GlpX"/>
    <property type="match status" value="1"/>
</dbReference>
<feature type="binding site" evidence="9">
    <location>
        <position position="163"/>
    </location>
    <ligand>
        <name>substrate</name>
    </ligand>
</feature>
<dbReference type="PANTHER" id="PTHR30447">
    <property type="entry name" value="FRUCTOSE-1,6-BISPHOSPHATASE CLASS 2"/>
    <property type="match status" value="1"/>
</dbReference>
<feature type="binding site" evidence="8">
    <location>
        <position position="77"/>
    </location>
    <ligand>
        <name>Mn(2+)</name>
        <dbReference type="ChEBI" id="CHEBI:29035"/>
        <label>1</label>
    </ligand>
</feature>
<dbReference type="GO" id="GO:0006071">
    <property type="term" value="P:glycerol metabolic process"/>
    <property type="evidence" value="ECO:0007669"/>
    <property type="project" value="InterPro"/>
</dbReference>
<dbReference type="AlphaFoldDB" id="A0A370QE93"/>
<name>A0A370QE93_9GAMM</name>
<evidence type="ECO:0000256" key="4">
    <source>
        <dbReference type="ARBA" id="ARBA00022801"/>
    </source>
</evidence>
<dbReference type="Gene3D" id="3.40.190.90">
    <property type="match status" value="1"/>
</dbReference>
<evidence type="ECO:0000256" key="8">
    <source>
        <dbReference type="PIRSR" id="PIRSR004532-1"/>
    </source>
</evidence>
<dbReference type="CDD" id="cd01516">
    <property type="entry name" value="FBPase_glpX"/>
    <property type="match status" value="1"/>
</dbReference>
<evidence type="ECO:0000256" key="2">
    <source>
        <dbReference type="ARBA" id="ARBA00008989"/>
    </source>
</evidence>
<comment type="similarity">
    <text evidence="2 7">Belongs to the FBPase class 2 family.</text>
</comment>
<evidence type="ECO:0000313" key="10">
    <source>
        <dbReference type="EMBL" id="RDK86685.1"/>
    </source>
</evidence>